<feature type="domain" description="Glutamine amidotransferase" evidence="14">
    <location>
        <begin position="4"/>
        <end position="199"/>
    </location>
</feature>
<dbReference type="EC" id="4.3.2.10" evidence="12"/>
<keyword evidence="7 12" id="KW-0315">Glutamine amidotransferase</keyword>
<evidence type="ECO:0000256" key="10">
    <source>
        <dbReference type="ARBA" id="ARBA00047838"/>
    </source>
</evidence>
<evidence type="ECO:0000256" key="5">
    <source>
        <dbReference type="ARBA" id="ARBA00022605"/>
    </source>
</evidence>
<dbReference type="GO" id="GO:0016829">
    <property type="term" value="F:lyase activity"/>
    <property type="evidence" value="ECO:0007669"/>
    <property type="project" value="UniProtKB-KW"/>
</dbReference>
<proteinExistence type="inferred from homology"/>
<feature type="active site" description="Nucleophile" evidence="12 13">
    <location>
        <position position="79"/>
    </location>
</feature>
<keyword evidence="8 12" id="KW-0368">Histidine biosynthesis</keyword>
<evidence type="ECO:0000256" key="2">
    <source>
        <dbReference type="ARBA" id="ARBA00005091"/>
    </source>
</evidence>
<dbReference type="GO" id="GO:0004359">
    <property type="term" value="F:glutaminase activity"/>
    <property type="evidence" value="ECO:0007669"/>
    <property type="project" value="UniProtKB-EC"/>
</dbReference>
<feature type="active site" evidence="12 13">
    <location>
        <position position="183"/>
    </location>
</feature>
<dbReference type="Proteomes" id="UP000509623">
    <property type="component" value="Chromosome"/>
</dbReference>
<evidence type="ECO:0000313" key="15">
    <source>
        <dbReference type="EMBL" id="QKN23754.1"/>
    </source>
</evidence>
<dbReference type="GO" id="GO:0000105">
    <property type="term" value="P:L-histidine biosynthetic process"/>
    <property type="evidence" value="ECO:0007669"/>
    <property type="project" value="UniProtKB-UniRule"/>
</dbReference>
<evidence type="ECO:0000256" key="11">
    <source>
        <dbReference type="ARBA" id="ARBA00049534"/>
    </source>
</evidence>
<keyword evidence="5 12" id="KW-0028">Amino-acid biosynthesis</keyword>
<dbReference type="PIRSF" id="PIRSF000495">
    <property type="entry name" value="Amidotransf_hisH"/>
    <property type="match status" value="1"/>
</dbReference>
<dbReference type="EMBL" id="CP046051">
    <property type="protein sequence ID" value="QKN23754.1"/>
    <property type="molecule type" value="Genomic_DNA"/>
</dbReference>
<dbReference type="UniPathway" id="UPA00031">
    <property type="reaction ID" value="UER00010"/>
</dbReference>
<comment type="pathway">
    <text evidence="2 12">Amino-acid biosynthesis; L-histidine biosynthesis; L-histidine from 5-phospho-alpha-D-ribose 1-diphosphate: step 5/9.</text>
</comment>
<keyword evidence="4 12" id="KW-0963">Cytoplasm</keyword>
<evidence type="ECO:0000256" key="3">
    <source>
        <dbReference type="ARBA" id="ARBA00011152"/>
    </source>
</evidence>
<accession>A0A859DQ93</accession>
<dbReference type="FunFam" id="3.40.50.880:FF:000009">
    <property type="entry name" value="Imidazole glycerol phosphate synthase subunit HisH"/>
    <property type="match status" value="1"/>
</dbReference>
<evidence type="ECO:0000256" key="4">
    <source>
        <dbReference type="ARBA" id="ARBA00022490"/>
    </source>
</evidence>
<name>A0A859DQ93_9FIRM</name>
<dbReference type="PROSITE" id="PS51273">
    <property type="entry name" value="GATASE_TYPE_1"/>
    <property type="match status" value="1"/>
</dbReference>
<dbReference type="Gene3D" id="3.40.50.880">
    <property type="match status" value="1"/>
</dbReference>
<keyword evidence="18" id="KW-1185">Reference proteome</keyword>
<dbReference type="GO" id="GO:0005737">
    <property type="term" value="C:cytoplasm"/>
    <property type="evidence" value="ECO:0007669"/>
    <property type="project" value="UniProtKB-SubCell"/>
</dbReference>
<dbReference type="Pfam" id="PF00117">
    <property type="entry name" value="GATase"/>
    <property type="match status" value="1"/>
</dbReference>
<dbReference type="RefSeq" id="WP_086035917.1">
    <property type="nucleotide sequence ID" value="NZ_CP046051.1"/>
</dbReference>
<dbReference type="NCBIfam" id="TIGR01855">
    <property type="entry name" value="IMP_synth_hisH"/>
    <property type="match status" value="1"/>
</dbReference>
<reference evidence="16" key="2">
    <citation type="journal article" date="2021" name="Appl. Environ. Microbiol.">
        <title>Adaptability of a Caproate-Producing Bacterium Contributes to Its Dominance in an Anaerobic Fermentation System.</title>
        <authorList>
            <person name="Wang H."/>
            <person name="Gu Y."/>
            <person name="Zhou W."/>
            <person name="Zhao D."/>
            <person name="Qiao Z."/>
            <person name="Zheng J."/>
            <person name="Gao J."/>
            <person name="Chen X."/>
            <person name="Ren C."/>
            <person name="Xu Y."/>
        </authorList>
    </citation>
    <scope>NUCLEOTIDE SEQUENCE</scope>
    <source>
        <strain evidence="16">JNU-WLY1368</strain>
    </source>
</reference>
<evidence type="ECO:0000256" key="6">
    <source>
        <dbReference type="ARBA" id="ARBA00022801"/>
    </source>
</evidence>
<dbReference type="InterPro" id="IPR029062">
    <property type="entry name" value="Class_I_gatase-like"/>
</dbReference>
<comment type="catalytic activity">
    <reaction evidence="11 12">
        <text>L-glutamine + H2O = L-glutamate + NH4(+)</text>
        <dbReference type="Rhea" id="RHEA:15889"/>
        <dbReference type="ChEBI" id="CHEBI:15377"/>
        <dbReference type="ChEBI" id="CHEBI:28938"/>
        <dbReference type="ChEBI" id="CHEBI:29985"/>
        <dbReference type="ChEBI" id="CHEBI:58359"/>
        <dbReference type="EC" id="3.5.1.2"/>
    </reaction>
</comment>
<evidence type="ECO:0000256" key="1">
    <source>
        <dbReference type="ARBA" id="ARBA00004496"/>
    </source>
</evidence>
<dbReference type="InterPro" id="IPR010139">
    <property type="entry name" value="Imidazole-glycPsynth_HisH"/>
</dbReference>
<evidence type="ECO:0000256" key="9">
    <source>
        <dbReference type="ARBA" id="ARBA00023239"/>
    </source>
</evidence>
<reference evidence="17 18" key="1">
    <citation type="submission" date="2019-11" db="EMBL/GenBank/DDBJ databases">
        <authorList>
            <person name="Ren C."/>
            <person name="Wang H."/>
            <person name="Xu Y."/>
        </authorList>
    </citation>
    <scope>NUCLEOTIDE SEQUENCE [LARGE SCALE GENOMIC DNA]</scope>
    <source>
        <strain evidence="18">JNU-WLY1368</strain>
        <strain evidence="15 17">LBM 19010</strain>
    </source>
</reference>
<reference evidence="16" key="3">
    <citation type="journal article" date="2022" name="Int. J. Syst. Evol. Microbiol.">
        <title>Caproicibacterium lactatifermentans sp. nov., isolated from pit clay used for the production of Chinese strong aroma-type liquor.</title>
        <authorList>
            <person name="Wang H."/>
            <person name="Gu Y."/>
            <person name="Zhao D."/>
            <person name="Qiao Z."/>
            <person name="Zheng J."/>
            <person name="Gao J."/>
            <person name="Ren C."/>
            <person name="Xu Y."/>
        </authorList>
    </citation>
    <scope>NUCLEOTIDE SEQUENCE</scope>
    <source>
        <strain evidence="16">JNU-WLY1368</strain>
    </source>
</reference>
<dbReference type="SUPFAM" id="SSF52317">
    <property type="entry name" value="Class I glutamine amidotransferase-like"/>
    <property type="match status" value="1"/>
</dbReference>
<comment type="subcellular location">
    <subcellularLocation>
        <location evidence="1 12">Cytoplasm</location>
    </subcellularLocation>
</comment>
<dbReference type="PANTHER" id="PTHR42701:SF1">
    <property type="entry name" value="IMIDAZOLE GLYCEROL PHOSPHATE SYNTHASE SUBUNIT HISH"/>
    <property type="match status" value="1"/>
</dbReference>
<dbReference type="GO" id="GO:0000107">
    <property type="term" value="F:imidazoleglycerol-phosphate synthase activity"/>
    <property type="evidence" value="ECO:0007669"/>
    <property type="project" value="UniProtKB-UniRule"/>
</dbReference>
<evidence type="ECO:0000256" key="12">
    <source>
        <dbReference type="HAMAP-Rule" id="MF_00278"/>
    </source>
</evidence>
<evidence type="ECO:0000259" key="14">
    <source>
        <dbReference type="Pfam" id="PF00117"/>
    </source>
</evidence>
<dbReference type="PANTHER" id="PTHR42701">
    <property type="entry name" value="IMIDAZOLE GLYCEROL PHOSPHATE SYNTHASE SUBUNIT HISH"/>
    <property type="match status" value="1"/>
</dbReference>
<dbReference type="PROSITE" id="PS51274">
    <property type="entry name" value="GATASE_COBBQ"/>
    <property type="match status" value="1"/>
</dbReference>
<organism evidence="15 17">
    <name type="scientific">Caproicibacterium lactatifermentans</name>
    <dbReference type="NCBI Taxonomy" id="2666138"/>
    <lineage>
        <taxon>Bacteria</taxon>
        <taxon>Bacillati</taxon>
        <taxon>Bacillota</taxon>
        <taxon>Clostridia</taxon>
        <taxon>Eubacteriales</taxon>
        <taxon>Oscillospiraceae</taxon>
        <taxon>Caproicibacterium</taxon>
    </lineage>
</organism>
<dbReference type="Proteomes" id="UP000501316">
    <property type="component" value="Chromosome"/>
</dbReference>
<evidence type="ECO:0000256" key="7">
    <source>
        <dbReference type="ARBA" id="ARBA00022962"/>
    </source>
</evidence>
<comment type="subunit">
    <text evidence="3 12">Heterodimer of HisH and HisF.</text>
</comment>
<dbReference type="KEGG" id="clf:GJQ69_04225"/>
<evidence type="ECO:0000256" key="13">
    <source>
        <dbReference type="PIRSR" id="PIRSR000495-1"/>
    </source>
</evidence>
<protein>
    <recommendedName>
        <fullName evidence="12">Imidazole glycerol phosphate synthase subunit HisH</fullName>
        <ecNumber evidence="12">4.3.2.10</ecNumber>
    </recommendedName>
    <alternativeName>
        <fullName evidence="12">IGP synthase glutaminase subunit</fullName>
        <ecNumber evidence="12">3.5.1.2</ecNumber>
    </alternativeName>
    <alternativeName>
        <fullName evidence="12">IGP synthase subunit HisH</fullName>
    </alternativeName>
    <alternativeName>
        <fullName evidence="12">ImGP synthase subunit HisH</fullName>
        <shortName evidence="12">IGPS subunit HisH</shortName>
    </alternativeName>
</protein>
<dbReference type="HAMAP" id="MF_00278">
    <property type="entry name" value="HisH"/>
    <property type="match status" value="1"/>
</dbReference>
<feature type="active site" evidence="12 13">
    <location>
        <position position="185"/>
    </location>
</feature>
<comment type="catalytic activity">
    <reaction evidence="10 12">
        <text>5-[(5-phospho-1-deoxy-D-ribulos-1-ylimino)methylamino]-1-(5-phospho-beta-D-ribosyl)imidazole-4-carboxamide + L-glutamine = D-erythro-1-(imidazol-4-yl)glycerol 3-phosphate + 5-amino-1-(5-phospho-beta-D-ribosyl)imidazole-4-carboxamide + L-glutamate + H(+)</text>
        <dbReference type="Rhea" id="RHEA:24793"/>
        <dbReference type="ChEBI" id="CHEBI:15378"/>
        <dbReference type="ChEBI" id="CHEBI:29985"/>
        <dbReference type="ChEBI" id="CHEBI:58278"/>
        <dbReference type="ChEBI" id="CHEBI:58359"/>
        <dbReference type="ChEBI" id="CHEBI:58475"/>
        <dbReference type="ChEBI" id="CHEBI:58525"/>
        <dbReference type="EC" id="4.3.2.10"/>
    </reaction>
</comment>
<dbReference type="InterPro" id="IPR017926">
    <property type="entry name" value="GATASE"/>
</dbReference>
<dbReference type="CDD" id="cd01748">
    <property type="entry name" value="GATase1_IGP_Synthase"/>
    <property type="match status" value="1"/>
</dbReference>
<keyword evidence="6 12" id="KW-0378">Hydrolase</keyword>
<evidence type="ECO:0000313" key="17">
    <source>
        <dbReference type="Proteomes" id="UP000501316"/>
    </source>
</evidence>
<keyword evidence="9 12" id="KW-0456">Lyase</keyword>
<gene>
    <name evidence="12 15" type="primary">hisH</name>
    <name evidence="15" type="ORF">GJQ69_04225</name>
    <name evidence="16" type="ORF">GKP14_00355</name>
</gene>
<dbReference type="EC" id="3.5.1.2" evidence="12"/>
<evidence type="ECO:0000313" key="16">
    <source>
        <dbReference type="EMBL" id="QKO29611.1"/>
    </source>
</evidence>
<dbReference type="EMBL" id="CP046161">
    <property type="protein sequence ID" value="QKO29611.1"/>
    <property type="molecule type" value="Genomic_DNA"/>
</dbReference>
<evidence type="ECO:0000256" key="8">
    <source>
        <dbReference type="ARBA" id="ARBA00023102"/>
    </source>
</evidence>
<evidence type="ECO:0000313" key="18">
    <source>
        <dbReference type="Proteomes" id="UP000509623"/>
    </source>
</evidence>
<sequence length="206" mass="21950">MIAVIDYGAGNLQSVLKAFQYIGSSVQVTADPAVLRMADAVVLPGVGAFADAMSHLRAAGLVETVQQLAVSGKPFLGICLGLQLLFESSEEAPGVPGLGILRGKICRIPAGPGLKTPHIGWNSLHVLDCSGIFADLPKEPYVYFVHSYYLKAEDRKVVAATTQYGVRIDAAVHKGSLYATQFHPEKSGRVGLQMLRNFAALAKEGR</sequence>
<dbReference type="AlphaFoldDB" id="A0A859DQ93"/>
<comment type="function">
    <text evidence="12">IGPS catalyzes the conversion of PRFAR and glutamine to IGP, AICAR and glutamate. The HisH subunit catalyzes the hydrolysis of glutamine to glutamate and ammonia as part of the synthesis of IGP and AICAR. The resulting ammonia molecule is channeled to the active site of HisF.</text>
</comment>